<protein>
    <submittedName>
        <fullName evidence="4">RHS repeat protein</fullName>
    </submittedName>
</protein>
<name>A0A849HUR8_9MICO</name>
<sequence length="1525" mass="159517">DLEAAQAAASAASGGVESAAGSSVLATAKKYADSSPPAGVELPSAEAVRAAQQRLSSAQAAARSADAAVVAAQSRLDAARQLALDASSLRVADAKTAAGRIREASDAGIPERSRWEKFKDWAAEAWDVIIKIAKIVVAVLGIVALIIGGPLAWVVFAAALLVLADTIMKYLKGQASLWDVALAALSCIPGTKGLTTLAALKSAFKAGGLLGAGMHIASSAKTAITSMASAVRAMGSSGLRRLGSQGSSLRTVADDAAAARSLTNEAGAARSGREVVSCGDPVDVATGFVFLDAVDVEVAGAVPLVLRRHYSSGYRLGRSFGQEWASTLDERLVFDDDGVLWLRDDGGVTAYPSLTDVGGDGRHEAGVVLPSTGTRQWPLSTAEPGEFRLTDPDTGLSRVFAVVSTSGRGHDGDVSPAGGVLWPAWLVRVEDRAGRGFTIERDADGTAIAVQQHHGVRVVVRRDQQALVTGLDVLGAGEDGADLRVGAFGFEHGRLTQVAMDGSTGRGSDPVTVFGYDDRGDLTHWVDSNGYRYDYAYDDAHRCVAQGGADGSLRFTYEYDAPEPATGLRTTRSVDAVGGHAAYTSDRRCLLVQETDPLGRVTSLTRDEIGRVVAQTTPGGATTRWEYDEDGRVSLVVSPGGARTVVERTDEAVRVTLPDGSQTQYDLDSSGRVESVADAVGAVTRYAYDGDTTVPMEVVDPVGDVTTFAYDVVGRIVAVTAPGGGVTAYDRDVMGRVTTVTDPVGRVTTLTWGLRGQLLSRALPDGGVETWTYDGEGNPVSHTDADGRTTRVEFGAFDLPVAQVDAAGGRVEYAYDPMLRLLSVTNEAGVPWRYERDVAGQVVAEVDHAGRVISYELDAAGRVVETVRAGGSERVEYDTEGRVAMTSTTDGLVTRWAYDAVGRLVAADTSGGPADNGAGSAGGQLTRAYDAVGRLVSETIDGATSSWAYDLAGRPVRRVTPGGVESTWTHGAGGRDSELVLAGHRVSVARDAAGQEATRHIAPVAAGASAGSRGGTGFTVASTWAAGGRLASRTALAGVVEGPVAGPVAVDDGMPPASGVPSTSGEALWSMAFGYTRAGDLATAVVDGVRSEYELDPLGRVTSVLHAGVPSQTYGYDVTGNLTGSQIDMAGSTGSGGSVDAVGAGERELRSYRGGELVRSGRDRFSYDDRGRLVRRRRALLSGGSLDWVFDWDDLDRLTSVLVPDGSSWVYSYDPLGRRVAKTHLDAAGAVLSQERFAWDGAQISEHTTMAGAELGGAEVGTSVTWEYDQLGQPMAQVTRRGGAVTADGDSRHTGAGTAGAEPGVGSVDEAFHAIVTDLVGAPSRLVGPDGSTVWSRSALLWGEPGRVGDLMPLRFPGQFADAETGLVYNVFRYYDPVNARYISSDPLGQVPGPNTYAYVSNPTTLTDPLGLSPCGDVKTTTTGADDVLNGVRLRAQLTGQEIAGGHAFVKHKVEMGEFPGIRTRAQFATHIEDVVLNGEMRTLSAGRTAFWREGTVVIRNPRAPDGGTAFQPRDGYDYFLNQLH</sequence>
<dbReference type="NCBIfam" id="TIGR01643">
    <property type="entry name" value="YD_repeat_2x"/>
    <property type="match status" value="9"/>
</dbReference>
<dbReference type="PRINTS" id="PR00394">
    <property type="entry name" value="RHSPROTEIN"/>
</dbReference>
<dbReference type="InterPro" id="IPR050708">
    <property type="entry name" value="T6SS_VgrG/RHS"/>
</dbReference>
<dbReference type="EMBL" id="JABEPQ010000012">
    <property type="protein sequence ID" value="NNM48337.1"/>
    <property type="molecule type" value="Genomic_DNA"/>
</dbReference>
<comment type="caution">
    <text evidence="4">The sequence shown here is derived from an EMBL/GenBank/DDBJ whole genome shotgun (WGS) entry which is preliminary data.</text>
</comment>
<dbReference type="NCBIfam" id="TIGR03696">
    <property type="entry name" value="Rhs_assc_core"/>
    <property type="match status" value="1"/>
</dbReference>
<feature type="region of interest" description="Disordered" evidence="1">
    <location>
        <begin position="1"/>
        <end position="20"/>
    </location>
</feature>
<dbReference type="Pfam" id="PF05593">
    <property type="entry name" value="RHS_repeat"/>
    <property type="match status" value="8"/>
</dbReference>
<dbReference type="Pfam" id="PF20148">
    <property type="entry name" value="DUF6531"/>
    <property type="match status" value="1"/>
</dbReference>
<keyword evidence="2" id="KW-0472">Membrane</keyword>
<dbReference type="PANTHER" id="PTHR32305">
    <property type="match status" value="1"/>
</dbReference>
<evidence type="ECO:0000313" key="5">
    <source>
        <dbReference type="Proteomes" id="UP000588586"/>
    </source>
</evidence>
<dbReference type="PANTHER" id="PTHR32305:SF15">
    <property type="entry name" value="PROTEIN RHSA-RELATED"/>
    <property type="match status" value="1"/>
</dbReference>
<keyword evidence="2" id="KW-1133">Transmembrane helix</keyword>
<keyword evidence="5" id="KW-1185">Reference proteome</keyword>
<dbReference type="InterPro" id="IPR031325">
    <property type="entry name" value="RHS_repeat"/>
</dbReference>
<reference evidence="4 5" key="1">
    <citation type="submission" date="2020-04" db="EMBL/GenBank/DDBJ databases">
        <title>Knoellia sp. isolate from air conditioner.</title>
        <authorList>
            <person name="Chea S."/>
            <person name="Kim D.-U."/>
        </authorList>
    </citation>
    <scope>NUCLEOTIDE SEQUENCE [LARGE SCALE GENOMIC DNA]</scope>
    <source>
        <strain evidence="4 5">DB2414S</strain>
    </source>
</reference>
<gene>
    <name evidence="4" type="ORF">HJG52_20310</name>
</gene>
<dbReference type="InterPro" id="IPR045351">
    <property type="entry name" value="DUF6531"/>
</dbReference>
<evidence type="ECO:0000259" key="3">
    <source>
        <dbReference type="Pfam" id="PF20148"/>
    </source>
</evidence>
<accession>A0A849HUR8</accession>
<dbReference type="SUPFAM" id="SSF69322">
    <property type="entry name" value="Tricorn protease domain 2"/>
    <property type="match status" value="1"/>
</dbReference>
<dbReference type="Gene3D" id="2.180.10.10">
    <property type="entry name" value="RHS repeat-associated core"/>
    <property type="match status" value="4"/>
</dbReference>
<feature type="transmembrane region" description="Helical" evidence="2">
    <location>
        <begin position="135"/>
        <end position="164"/>
    </location>
</feature>
<dbReference type="InterPro" id="IPR006530">
    <property type="entry name" value="YD"/>
</dbReference>
<dbReference type="InterPro" id="IPR022385">
    <property type="entry name" value="Rhs_assc_core"/>
</dbReference>
<dbReference type="Proteomes" id="UP000588586">
    <property type="component" value="Unassembled WGS sequence"/>
</dbReference>
<keyword evidence="2" id="KW-0812">Transmembrane</keyword>
<feature type="domain" description="DUF6531" evidence="3">
    <location>
        <begin position="279"/>
        <end position="351"/>
    </location>
</feature>
<organism evidence="4 5">
    <name type="scientific">Knoellia koreensis</name>
    <dbReference type="NCBI Taxonomy" id="2730921"/>
    <lineage>
        <taxon>Bacteria</taxon>
        <taxon>Bacillati</taxon>
        <taxon>Actinomycetota</taxon>
        <taxon>Actinomycetes</taxon>
        <taxon>Micrococcales</taxon>
        <taxon>Intrasporangiaceae</taxon>
        <taxon>Knoellia</taxon>
    </lineage>
</organism>
<feature type="region of interest" description="Disordered" evidence="1">
    <location>
        <begin position="1283"/>
        <end position="1303"/>
    </location>
</feature>
<evidence type="ECO:0000313" key="4">
    <source>
        <dbReference type="EMBL" id="NNM48337.1"/>
    </source>
</evidence>
<proteinExistence type="predicted"/>
<evidence type="ECO:0000256" key="1">
    <source>
        <dbReference type="SAM" id="MobiDB-lite"/>
    </source>
</evidence>
<feature type="non-terminal residue" evidence="4">
    <location>
        <position position="1"/>
    </location>
</feature>
<evidence type="ECO:0000256" key="2">
    <source>
        <dbReference type="SAM" id="Phobius"/>
    </source>
</evidence>